<evidence type="ECO:0000256" key="1">
    <source>
        <dbReference type="SAM" id="MobiDB-lite"/>
    </source>
</evidence>
<proteinExistence type="predicted"/>
<accession>A0A6J7XEA6</accession>
<evidence type="ECO:0000313" key="11">
    <source>
        <dbReference type="EMBL" id="CAB5229130.1"/>
    </source>
</evidence>
<evidence type="ECO:0000313" key="8">
    <source>
        <dbReference type="EMBL" id="CAB4200200.1"/>
    </source>
</evidence>
<evidence type="ECO:0000313" key="9">
    <source>
        <dbReference type="EMBL" id="CAB4214327.1"/>
    </source>
</evidence>
<dbReference type="EMBL" id="LR797463">
    <property type="protein sequence ID" value="CAB4218109.1"/>
    <property type="molecule type" value="Genomic_DNA"/>
</dbReference>
<feature type="compositionally biased region" description="Basic and acidic residues" evidence="1">
    <location>
        <begin position="1"/>
        <end position="14"/>
    </location>
</feature>
<evidence type="ECO:0000313" key="3">
    <source>
        <dbReference type="EMBL" id="CAB4164446.1"/>
    </source>
</evidence>
<evidence type="ECO:0000313" key="2">
    <source>
        <dbReference type="EMBL" id="CAB4146677.1"/>
    </source>
</evidence>
<dbReference type="EMBL" id="LR797405">
    <property type="protein sequence ID" value="CAB4214327.1"/>
    <property type="molecule type" value="Genomic_DNA"/>
</dbReference>
<evidence type="ECO:0000313" key="4">
    <source>
        <dbReference type="EMBL" id="CAB4172383.1"/>
    </source>
</evidence>
<gene>
    <name evidence="5" type="ORF">UFOVP1006_33</name>
    <name evidence="6" type="ORF">UFOVP1096_47</name>
    <name evidence="7" type="ORF">UFOVP1157_40</name>
    <name evidence="8" type="ORF">UFOVP1347_30</name>
    <name evidence="9" type="ORF">UFOVP1455_38</name>
    <name evidence="11" type="ORF">UFOVP1543_38</name>
    <name evidence="10" type="ORF">UFOVP1606_4</name>
    <name evidence="2" type="ORF">UFOVP497_55</name>
    <name evidence="3" type="ORF">UFOVP834_31</name>
    <name evidence="4" type="ORF">UFOVP922_40</name>
</gene>
<feature type="region of interest" description="Disordered" evidence="1">
    <location>
        <begin position="1"/>
        <end position="32"/>
    </location>
</feature>
<dbReference type="EMBL" id="LR797060">
    <property type="protein sequence ID" value="CAB4184175.1"/>
    <property type="molecule type" value="Genomic_DNA"/>
</dbReference>
<organism evidence="11">
    <name type="scientific">uncultured Caudovirales phage</name>
    <dbReference type="NCBI Taxonomy" id="2100421"/>
    <lineage>
        <taxon>Viruses</taxon>
        <taxon>Duplodnaviria</taxon>
        <taxon>Heunggongvirae</taxon>
        <taxon>Uroviricota</taxon>
        <taxon>Caudoviricetes</taxon>
        <taxon>Peduoviridae</taxon>
        <taxon>Maltschvirus</taxon>
        <taxon>Maltschvirus maltsch</taxon>
    </lineage>
</organism>
<dbReference type="EMBL" id="LR796470">
    <property type="protein sequence ID" value="CAB4146677.1"/>
    <property type="molecule type" value="Genomic_DNA"/>
</dbReference>
<name>A0A6J7XEA6_9CAUD</name>
<evidence type="ECO:0000313" key="5">
    <source>
        <dbReference type="EMBL" id="CAB4177685.1"/>
    </source>
</evidence>
<evidence type="ECO:0000313" key="6">
    <source>
        <dbReference type="EMBL" id="CAB4184175.1"/>
    </source>
</evidence>
<protein>
    <submittedName>
        <fullName evidence="11">Uncharacterized protein</fullName>
    </submittedName>
</protein>
<reference evidence="11" key="1">
    <citation type="submission" date="2020-05" db="EMBL/GenBank/DDBJ databases">
        <authorList>
            <person name="Chiriac C."/>
            <person name="Salcher M."/>
            <person name="Ghai R."/>
            <person name="Kavagutti S V."/>
        </authorList>
    </citation>
    <scope>NUCLEOTIDE SEQUENCE</scope>
</reference>
<dbReference type="EMBL" id="LR797102">
    <property type="protein sequence ID" value="CAB4187628.1"/>
    <property type="molecule type" value="Genomic_DNA"/>
</dbReference>
<dbReference type="EMBL" id="LR796763">
    <property type="protein sequence ID" value="CAB4164446.1"/>
    <property type="molecule type" value="Genomic_DNA"/>
</dbReference>
<dbReference type="EMBL" id="LR796881">
    <property type="protein sequence ID" value="CAB4172383.1"/>
    <property type="molecule type" value="Genomic_DNA"/>
</dbReference>
<evidence type="ECO:0000313" key="10">
    <source>
        <dbReference type="EMBL" id="CAB4218109.1"/>
    </source>
</evidence>
<evidence type="ECO:0000313" key="7">
    <source>
        <dbReference type="EMBL" id="CAB4187628.1"/>
    </source>
</evidence>
<dbReference type="EMBL" id="LR797307">
    <property type="protein sequence ID" value="CAB4200200.1"/>
    <property type="molecule type" value="Genomic_DNA"/>
</dbReference>
<sequence>MSISDRARAGRPDHCQSCGVDLAGPKRGKPRSVPQHRRYFAMIRAAHAHWPEAHRFKPMTDERLRKWLQAKAGYAVVKTVYSSNMTTGDAMVAIAAELMTADPIHFTSATVDAFYIIESKSIDFDTLPHLSACALFDAVADVITAETGLKVDDIMPPIRERKPAKAETFAQVPL</sequence>
<dbReference type="EMBL" id="LR796953">
    <property type="protein sequence ID" value="CAB4177685.1"/>
    <property type="molecule type" value="Genomic_DNA"/>
</dbReference>
<dbReference type="EMBL" id="LR798397">
    <property type="protein sequence ID" value="CAB5229130.1"/>
    <property type="molecule type" value="Genomic_DNA"/>
</dbReference>